<evidence type="ECO:0000256" key="1">
    <source>
        <dbReference type="ARBA" id="ARBA00022729"/>
    </source>
</evidence>
<dbReference type="PROSITE" id="PS51109">
    <property type="entry name" value="G5"/>
    <property type="match status" value="1"/>
</dbReference>
<feature type="signal peptide" evidence="3">
    <location>
        <begin position="1"/>
        <end position="24"/>
    </location>
</feature>
<dbReference type="SMART" id="SM01208">
    <property type="entry name" value="G5"/>
    <property type="match status" value="1"/>
</dbReference>
<evidence type="ECO:0000313" key="6">
    <source>
        <dbReference type="Proteomes" id="UP001595956"/>
    </source>
</evidence>
<evidence type="ECO:0000313" key="5">
    <source>
        <dbReference type="EMBL" id="MFC5495124.1"/>
    </source>
</evidence>
<keyword evidence="1 3" id="KW-0732">Signal</keyword>
<keyword evidence="6" id="KW-1185">Reference proteome</keyword>
<sequence>MHARVLAAAVVLALSLAGSLTGCAATDDAKGGGESRPTAARTKPASAPKSGTRTVTKRESIPNGTQTHRTTRLDRGERRVTQRGHDGLRVTTWRVTVKKGKVTERTKVKSVVVRKPVPRVVFVGTYVAPALSGGCDPNYSSGCVPVASDVDCAGGSGDGPAYVSGTVRVVGNDPYGLDADDDGWGCN</sequence>
<proteinExistence type="predicted"/>
<protein>
    <submittedName>
        <fullName evidence="5">G5 domain-containing protein</fullName>
    </submittedName>
</protein>
<feature type="chain" id="PRO_5045417643" evidence="3">
    <location>
        <begin position="25"/>
        <end position="187"/>
    </location>
</feature>
<organism evidence="5 6">
    <name type="scientific">Nocardioides caricicola</name>
    <dbReference type="NCBI Taxonomy" id="634770"/>
    <lineage>
        <taxon>Bacteria</taxon>
        <taxon>Bacillati</taxon>
        <taxon>Actinomycetota</taxon>
        <taxon>Actinomycetes</taxon>
        <taxon>Propionibacteriales</taxon>
        <taxon>Nocardioidaceae</taxon>
        <taxon>Nocardioides</taxon>
    </lineage>
</organism>
<dbReference type="Proteomes" id="UP001595956">
    <property type="component" value="Unassembled WGS sequence"/>
</dbReference>
<evidence type="ECO:0000256" key="3">
    <source>
        <dbReference type="SAM" id="SignalP"/>
    </source>
</evidence>
<reference evidence="6" key="1">
    <citation type="journal article" date="2019" name="Int. J. Syst. Evol. Microbiol.">
        <title>The Global Catalogue of Microorganisms (GCM) 10K type strain sequencing project: providing services to taxonomists for standard genome sequencing and annotation.</title>
        <authorList>
            <consortium name="The Broad Institute Genomics Platform"/>
            <consortium name="The Broad Institute Genome Sequencing Center for Infectious Disease"/>
            <person name="Wu L."/>
            <person name="Ma J."/>
        </authorList>
    </citation>
    <scope>NUCLEOTIDE SEQUENCE [LARGE SCALE GENOMIC DNA]</scope>
    <source>
        <strain evidence="6">KACC 13778</strain>
    </source>
</reference>
<dbReference type="RefSeq" id="WP_345173764.1">
    <property type="nucleotide sequence ID" value="NZ_BAABFQ010000005.1"/>
</dbReference>
<gene>
    <name evidence="5" type="ORF">ACFPKY_18575</name>
</gene>
<dbReference type="Pfam" id="PF07501">
    <property type="entry name" value="G5"/>
    <property type="match status" value="1"/>
</dbReference>
<dbReference type="Gene3D" id="2.20.230.10">
    <property type="entry name" value="Resuscitation-promoting factor rpfb"/>
    <property type="match status" value="1"/>
</dbReference>
<name>A0ABW0N5C9_9ACTN</name>
<accession>A0ABW0N5C9</accession>
<evidence type="ECO:0000259" key="4">
    <source>
        <dbReference type="PROSITE" id="PS51109"/>
    </source>
</evidence>
<feature type="domain" description="G5" evidence="4">
    <location>
        <begin position="47"/>
        <end position="127"/>
    </location>
</feature>
<feature type="compositionally biased region" description="Basic and acidic residues" evidence="2">
    <location>
        <begin position="71"/>
        <end position="84"/>
    </location>
</feature>
<evidence type="ECO:0000256" key="2">
    <source>
        <dbReference type="SAM" id="MobiDB-lite"/>
    </source>
</evidence>
<dbReference type="InterPro" id="IPR011098">
    <property type="entry name" value="G5_dom"/>
</dbReference>
<comment type="caution">
    <text evidence="5">The sequence shown here is derived from an EMBL/GenBank/DDBJ whole genome shotgun (WGS) entry which is preliminary data.</text>
</comment>
<feature type="region of interest" description="Disordered" evidence="2">
    <location>
        <begin position="25"/>
        <end position="84"/>
    </location>
</feature>
<dbReference type="EMBL" id="JBHSMD010000006">
    <property type="protein sequence ID" value="MFC5495124.1"/>
    <property type="molecule type" value="Genomic_DNA"/>
</dbReference>
<dbReference type="PROSITE" id="PS51257">
    <property type="entry name" value="PROKAR_LIPOPROTEIN"/>
    <property type="match status" value="1"/>
</dbReference>